<dbReference type="Proteomes" id="UP000326198">
    <property type="component" value="Unassembled WGS sequence"/>
</dbReference>
<evidence type="ECO:0000256" key="2">
    <source>
        <dbReference type="SAM" id="Phobius"/>
    </source>
</evidence>
<feature type="compositionally biased region" description="Polar residues" evidence="1">
    <location>
        <begin position="758"/>
        <end position="767"/>
    </location>
</feature>
<reference evidence="3 4" key="1">
    <citation type="submission" date="2019-04" db="EMBL/GenBank/DDBJ databases">
        <title>Friends and foes A comparative genomics studyof 23 Aspergillus species from section Flavi.</title>
        <authorList>
            <consortium name="DOE Joint Genome Institute"/>
            <person name="Kjaerbolling I."/>
            <person name="Vesth T."/>
            <person name="Frisvad J.C."/>
            <person name="Nybo J.L."/>
            <person name="Theobald S."/>
            <person name="Kildgaard S."/>
            <person name="Isbrandt T."/>
            <person name="Kuo A."/>
            <person name="Sato A."/>
            <person name="Lyhne E.K."/>
            <person name="Kogle M.E."/>
            <person name="Wiebenga A."/>
            <person name="Kun R.S."/>
            <person name="Lubbers R.J."/>
            <person name="Makela M.R."/>
            <person name="Barry K."/>
            <person name="Chovatia M."/>
            <person name="Clum A."/>
            <person name="Daum C."/>
            <person name="Haridas S."/>
            <person name="He G."/>
            <person name="LaButti K."/>
            <person name="Lipzen A."/>
            <person name="Mondo S."/>
            <person name="Riley R."/>
            <person name="Salamov A."/>
            <person name="Simmons B.A."/>
            <person name="Magnuson J.K."/>
            <person name="Henrissat B."/>
            <person name="Mortensen U.H."/>
            <person name="Larsen T.O."/>
            <person name="Devries R.P."/>
            <person name="Grigoriev I.V."/>
            <person name="Machida M."/>
            <person name="Baker S.E."/>
            <person name="Andersen M.R."/>
        </authorList>
    </citation>
    <scope>NUCLEOTIDE SEQUENCE [LARGE SCALE GENOMIC DNA]</scope>
    <source>
        <strain evidence="3 4">IBT 29228</strain>
    </source>
</reference>
<evidence type="ECO:0000256" key="1">
    <source>
        <dbReference type="SAM" id="MobiDB-lite"/>
    </source>
</evidence>
<dbReference type="EMBL" id="ML736164">
    <property type="protein sequence ID" value="KAE8382250.1"/>
    <property type="molecule type" value="Genomic_DNA"/>
</dbReference>
<keyword evidence="2" id="KW-0472">Membrane</keyword>
<feature type="transmembrane region" description="Helical" evidence="2">
    <location>
        <begin position="656"/>
        <end position="681"/>
    </location>
</feature>
<keyword evidence="4" id="KW-1185">Reference proteome</keyword>
<evidence type="ECO:0000313" key="3">
    <source>
        <dbReference type="EMBL" id="KAE8382250.1"/>
    </source>
</evidence>
<accession>A0A5N7BKG9</accession>
<keyword evidence="2" id="KW-1133">Transmembrane helix</keyword>
<feature type="compositionally biased region" description="Acidic residues" evidence="1">
    <location>
        <begin position="740"/>
        <end position="751"/>
    </location>
</feature>
<keyword evidence="2" id="KW-0812">Transmembrane</keyword>
<proteinExistence type="predicted"/>
<dbReference type="AlphaFoldDB" id="A0A5N7BKG9"/>
<name>A0A5N7BKG9_9EURO</name>
<organism evidence="3 4">
    <name type="scientific">Aspergillus bertholletiae</name>
    <dbReference type="NCBI Taxonomy" id="1226010"/>
    <lineage>
        <taxon>Eukaryota</taxon>
        <taxon>Fungi</taxon>
        <taxon>Dikarya</taxon>
        <taxon>Ascomycota</taxon>
        <taxon>Pezizomycotina</taxon>
        <taxon>Eurotiomycetes</taxon>
        <taxon>Eurotiomycetidae</taxon>
        <taxon>Eurotiales</taxon>
        <taxon>Aspergillaceae</taxon>
        <taxon>Aspergillus</taxon>
        <taxon>Aspergillus subgen. Circumdati</taxon>
    </lineage>
</organism>
<protein>
    <submittedName>
        <fullName evidence="3">Uncharacterized protein</fullName>
    </submittedName>
</protein>
<evidence type="ECO:0000313" key="4">
    <source>
        <dbReference type="Proteomes" id="UP000326198"/>
    </source>
</evidence>
<sequence length="767" mass="83469">MANITVGHISGLIAFGTFISNRSRSVVGKALQGSWWPRILGSESTDSKPLPQKVNLVTKLTPISLILIAVTGTVTPMGLYDALVPGTGVEMPFKYAQDSSPFGYGTPARSNLGFNRKCGSSSLVACPGSSSVEGRISSRDTSLGYNITIPEEISELYSSGTGGRGTTISNIFDIQWRQYSIQQSPDYNNGSQYLTGVYRQLNSLILDNSVALIDGLVVDTSKAQIGLRSHTLPTGFQNRASWSEDLLFFVPETQCVGNNISIDYTVAAMPNSEGPESIDIAAVDVTLRDHNGLADLPTEYPEGYWGDDQADPTLRARASKAAWIMNTYTMIYMNRTKSSKPRSGEELSLFKYAKLRDLQGIQTSDNFDFMTNSSQFKTIGKNVTQYDNPEGITSKDFLTASTLCSGAGGQDKANITNVAISCGLVFGAAQRTDGVKSTVFEQGTRWSIPLHTCATAVKAVIKTVEFEADSPDLRDSRVRNITDKVYTDHNTLPTWGVEHLNMNLSDVQPIWGLVSPSASKTAKNVSTIQQPHLYLPGDDSLSGVTLPPDNLPGTAFHTFALKRAYSVGSSITNSDMADYSGRTNVALFTMFQRLSESPTTTSHMINLLFADITANAIVGTRSVLGSPSDKNYTPAAEDDSMKIVATPLLRRVKFKYLYGIPAYILLALWAVVNLMTLVFAVSKRVSFARVRYFLARSSAGRILATTVYPEYADLDTDKTVWGESVGSRVIDLSGPFPKGEEEEEQEEQEGEEGCRSPISINQSNFCS</sequence>
<dbReference type="OrthoDB" id="3034003at2759"/>
<gene>
    <name evidence="3" type="ORF">BDV26DRAFT_278245</name>
</gene>
<feature type="region of interest" description="Disordered" evidence="1">
    <location>
        <begin position="730"/>
        <end position="767"/>
    </location>
</feature>